<evidence type="ECO:0000313" key="2">
    <source>
        <dbReference type="Proteomes" id="UP000183832"/>
    </source>
</evidence>
<keyword evidence="2" id="KW-1185">Reference proteome</keyword>
<dbReference type="Proteomes" id="UP000183832">
    <property type="component" value="Unassembled WGS sequence"/>
</dbReference>
<sequence>MLIAKSTFTLLGKQIFNVVNFTTFSVMGKVHTYCKNVVASSTFTTHNLQELLQKFIKVRLKVFYMLTSVVEKDYLIEVQKFKTFVNYALQFTSHPSAVRVDFSQKYMLKLGKPEMRGIKRNPYLTTMSKMNFEPSIFTKVKQTKLCVVEIFN</sequence>
<dbReference type="EMBL" id="CVRI01000055">
    <property type="protein sequence ID" value="CRL01156.1"/>
    <property type="molecule type" value="Genomic_DNA"/>
</dbReference>
<dbReference type="AlphaFoldDB" id="A0A1J1INM5"/>
<organism evidence="1 2">
    <name type="scientific">Clunio marinus</name>
    <dbReference type="NCBI Taxonomy" id="568069"/>
    <lineage>
        <taxon>Eukaryota</taxon>
        <taxon>Metazoa</taxon>
        <taxon>Ecdysozoa</taxon>
        <taxon>Arthropoda</taxon>
        <taxon>Hexapoda</taxon>
        <taxon>Insecta</taxon>
        <taxon>Pterygota</taxon>
        <taxon>Neoptera</taxon>
        <taxon>Endopterygota</taxon>
        <taxon>Diptera</taxon>
        <taxon>Nematocera</taxon>
        <taxon>Chironomoidea</taxon>
        <taxon>Chironomidae</taxon>
        <taxon>Clunio</taxon>
    </lineage>
</organism>
<name>A0A1J1INM5_9DIPT</name>
<proteinExistence type="predicted"/>
<evidence type="ECO:0000313" key="1">
    <source>
        <dbReference type="EMBL" id="CRL01156.1"/>
    </source>
</evidence>
<reference evidence="1 2" key="1">
    <citation type="submission" date="2015-04" db="EMBL/GenBank/DDBJ databases">
        <authorList>
            <person name="Syromyatnikov M.Y."/>
            <person name="Popov V.N."/>
        </authorList>
    </citation>
    <scope>NUCLEOTIDE SEQUENCE [LARGE SCALE GENOMIC DNA]</scope>
</reference>
<accession>A0A1J1INM5</accession>
<gene>
    <name evidence="1" type="ORF">CLUMA_CG014710</name>
</gene>
<protein>
    <submittedName>
        <fullName evidence="1">CLUMA_CG014710, isoform A</fullName>
    </submittedName>
</protein>